<evidence type="ECO:0000256" key="4">
    <source>
        <dbReference type="ARBA" id="ARBA00022729"/>
    </source>
</evidence>
<keyword evidence="5" id="KW-0378">Hydrolase</keyword>
<dbReference type="EMBL" id="KB097070">
    <property type="protein sequence ID" value="ESN99795.1"/>
    <property type="molecule type" value="Genomic_DNA"/>
</dbReference>
<reference evidence="11" key="3">
    <citation type="submission" date="2015-06" db="UniProtKB">
        <authorList>
            <consortium name="EnsemblMetazoa"/>
        </authorList>
    </citation>
    <scope>IDENTIFICATION</scope>
</reference>
<dbReference type="FunFam" id="3.40.50.1820:FF:000107">
    <property type="entry name" value="Palmitoyl-protein thioesterase 1"/>
    <property type="match status" value="1"/>
</dbReference>
<dbReference type="InterPro" id="IPR029058">
    <property type="entry name" value="AB_hydrolase_fold"/>
</dbReference>
<gene>
    <name evidence="11" type="primary">20195438</name>
    <name evidence="10" type="ORF">HELRODRAFT_113558</name>
</gene>
<dbReference type="GO" id="GO:0006897">
    <property type="term" value="P:endocytosis"/>
    <property type="evidence" value="ECO:0000318"/>
    <property type="project" value="GO_Central"/>
</dbReference>
<dbReference type="GO" id="GO:0008474">
    <property type="term" value="F:palmitoyl-(protein) hydrolase activity"/>
    <property type="evidence" value="ECO:0000318"/>
    <property type="project" value="GO_Central"/>
</dbReference>
<evidence type="ECO:0000256" key="8">
    <source>
        <dbReference type="ARBA" id="ARBA00031934"/>
    </source>
</evidence>
<feature type="chain" id="PRO_5010979836" description="Palmitoyl-protein thioesterase 1" evidence="9">
    <location>
        <begin position="26"/>
        <end position="304"/>
    </location>
</feature>
<feature type="signal peptide" evidence="9">
    <location>
        <begin position="1"/>
        <end position="25"/>
    </location>
</feature>
<dbReference type="SUPFAM" id="SSF53474">
    <property type="entry name" value="alpha/beta-Hydrolases"/>
    <property type="match status" value="1"/>
</dbReference>
<dbReference type="STRING" id="6412.T1EFT6"/>
<keyword evidence="12" id="KW-1185">Reference proteome</keyword>
<keyword evidence="6" id="KW-1015">Disulfide bond</keyword>
<dbReference type="RefSeq" id="XP_009022151.1">
    <property type="nucleotide sequence ID" value="XM_009023903.1"/>
</dbReference>
<evidence type="ECO:0000313" key="11">
    <source>
        <dbReference type="EnsemblMetazoa" id="HelroP113558"/>
    </source>
</evidence>
<evidence type="ECO:0000256" key="7">
    <source>
        <dbReference type="ARBA" id="ARBA00023180"/>
    </source>
</evidence>
<dbReference type="KEGG" id="hro:HELRODRAFT_113558"/>
<accession>T1EFT6</accession>
<dbReference type="PRINTS" id="PR00414">
    <property type="entry name" value="PPTHIESTRASE"/>
</dbReference>
<name>T1EFT6_HELRO</name>
<dbReference type="eggNOG" id="KOG2541">
    <property type="taxonomic scope" value="Eukaryota"/>
</dbReference>
<dbReference type="InterPro" id="IPR002472">
    <property type="entry name" value="Palm_thioest"/>
</dbReference>
<dbReference type="OrthoDB" id="10263094at2759"/>
<evidence type="ECO:0000256" key="5">
    <source>
        <dbReference type="ARBA" id="ARBA00022801"/>
    </source>
</evidence>
<dbReference type="GeneID" id="20195438"/>
<dbReference type="PANTHER" id="PTHR11247">
    <property type="entry name" value="PALMITOYL-PROTEIN THIOESTERASE/DOLICHYLDIPHOSPHATASE 1"/>
    <property type="match status" value="1"/>
</dbReference>
<evidence type="ECO:0000256" key="9">
    <source>
        <dbReference type="SAM" id="SignalP"/>
    </source>
</evidence>
<dbReference type="Proteomes" id="UP000015101">
    <property type="component" value="Unassembled WGS sequence"/>
</dbReference>
<dbReference type="InParanoid" id="T1EFT6"/>
<dbReference type="FunCoup" id="T1EFT6">
    <property type="interactions" value="1404"/>
</dbReference>
<dbReference type="GlyCosmos" id="T1EFT6">
    <property type="glycosylation" value="2 sites, No reported glycans"/>
</dbReference>
<dbReference type="GO" id="GO:0052816">
    <property type="term" value="F:long-chain fatty acyl-CoA hydrolase activity"/>
    <property type="evidence" value="ECO:0000318"/>
    <property type="project" value="GO_Central"/>
</dbReference>
<dbReference type="GO" id="GO:0005576">
    <property type="term" value="C:extracellular region"/>
    <property type="evidence" value="ECO:0000318"/>
    <property type="project" value="GO_Central"/>
</dbReference>
<dbReference type="Pfam" id="PF02089">
    <property type="entry name" value="Palm_thioest"/>
    <property type="match status" value="1"/>
</dbReference>
<dbReference type="EMBL" id="AMQM01005738">
    <property type="status" value="NOT_ANNOTATED_CDS"/>
    <property type="molecule type" value="Genomic_DNA"/>
</dbReference>
<organism evidence="11 12">
    <name type="scientific">Helobdella robusta</name>
    <name type="common">Californian leech</name>
    <dbReference type="NCBI Taxonomy" id="6412"/>
    <lineage>
        <taxon>Eukaryota</taxon>
        <taxon>Metazoa</taxon>
        <taxon>Spiralia</taxon>
        <taxon>Lophotrochozoa</taxon>
        <taxon>Annelida</taxon>
        <taxon>Clitellata</taxon>
        <taxon>Hirudinea</taxon>
        <taxon>Rhynchobdellida</taxon>
        <taxon>Glossiphoniidae</taxon>
        <taxon>Helobdella</taxon>
    </lineage>
</organism>
<evidence type="ECO:0000256" key="1">
    <source>
        <dbReference type="ARBA" id="ARBA00010758"/>
    </source>
</evidence>
<dbReference type="GO" id="GO:0007399">
    <property type="term" value="P:nervous system development"/>
    <property type="evidence" value="ECO:0000318"/>
    <property type="project" value="GO_Central"/>
</dbReference>
<keyword evidence="7" id="KW-0325">Glycoprotein</keyword>
<evidence type="ECO:0000256" key="3">
    <source>
        <dbReference type="ARBA" id="ARBA00014212"/>
    </source>
</evidence>
<dbReference type="EnsemblMetazoa" id="HelroT113558">
    <property type="protein sequence ID" value="HelroP113558"/>
    <property type="gene ID" value="HelroG113558"/>
</dbReference>
<dbReference type="CTD" id="20195438"/>
<dbReference type="GO" id="GO:0005764">
    <property type="term" value="C:lysosome"/>
    <property type="evidence" value="ECO:0000318"/>
    <property type="project" value="GO_Central"/>
</dbReference>
<keyword evidence="4 9" id="KW-0732">Signal</keyword>
<reference evidence="10 12" key="2">
    <citation type="journal article" date="2013" name="Nature">
        <title>Insights into bilaterian evolution from three spiralian genomes.</title>
        <authorList>
            <person name="Simakov O."/>
            <person name="Marletaz F."/>
            <person name="Cho S.J."/>
            <person name="Edsinger-Gonzales E."/>
            <person name="Havlak P."/>
            <person name="Hellsten U."/>
            <person name="Kuo D.H."/>
            <person name="Larsson T."/>
            <person name="Lv J."/>
            <person name="Arendt D."/>
            <person name="Savage R."/>
            <person name="Osoegawa K."/>
            <person name="de Jong P."/>
            <person name="Grimwood J."/>
            <person name="Chapman J.A."/>
            <person name="Shapiro H."/>
            <person name="Aerts A."/>
            <person name="Otillar R.P."/>
            <person name="Terry A.Y."/>
            <person name="Boore J.L."/>
            <person name="Grigoriev I.V."/>
            <person name="Lindberg D.R."/>
            <person name="Seaver E.C."/>
            <person name="Weisblat D.A."/>
            <person name="Putnam N.H."/>
            <person name="Rokhsar D.S."/>
        </authorList>
    </citation>
    <scope>NUCLEOTIDE SEQUENCE</scope>
</reference>
<comment type="similarity">
    <text evidence="1">Belongs to the palmitoyl-protein thioesterase family.</text>
</comment>
<protein>
    <recommendedName>
        <fullName evidence="3">Palmitoyl-protein thioesterase 1</fullName>
        <ecNumber evidence="2">3.1.2.22</ecNumber>
    </recommendedName>
    <alternativeName>
        <fullName evidence="8">Palmitoyl-protein hydrolase 1</fullName>
    </alternativeName>
</protein>
<evidence type="ECO:0000256" key="2">
    <source>
        <dbReference type="ARBA" id="ARBA00012423"/>
    </source>
</evidence>
<proteinExistence type="inferred from homology"/>
<dbReference type="Gene3D" id="3.40.50.1820">
    <property type="entry name" value="alpha/beta hydrolase"/>
    <property type="match status" value="1"/>
</dbReference>
<evidence type="ECO:0000313" key="12">
    <source>
        <dbReference type="Proteomes" id="UP000015101"/>
    </source>
</evidence>
<dbReference type="AlphaFoldDB" id="T1EFT6"/>
<reference evidence="12" key="1">
    <citation type="submission" date="2012-12" db="EMBL/GenBank/DDBJ databases">
        <authorList>
            <person name="Hellsten U."/>
            <person name="Grimwood J."/>
            <person name="Chapman J.A."/>
            <person name="Shapiro H."/>
            <person name="Aerts A."/>
            <person name="Otillar R.P."/>
            <person name="Terry A.Y."/>
            <person name="Boore J.L."/>
            <person name="Simakov O."/>
            <person name="Marletaz F."/>
            <person name="Cho S.-J."/>
            <person name="Edsinger-Gonzales E."/>
            <person name="Havlak P."/>
            <person name="Kuo D.-H."/>
            <person name="Larsson T."/>
            <person name="Lv J."/>
            <person name="Arendt D."/>
            <person name="Savage R."/>
            <person name="Osoegawa K."/>
            <person name="de Jong P."/>
            <person name="Lindberg D.R."/>
            <person name="Seaver E.C."/>
            <person name="Weisblat D.A."/>
            <person name="Putnam N.H."/>
            <person name="Grigoriev I.V."/>
            <person name="Rokhsar D.S."/>
        </authorList>
    </citation>
    <scope>NUCLEOTIDE SEQUENCE</scope>
</reference>
<evidence type="ECO:0000313" key="10">
    <source>
        <dbReference type="EMBL" id="ESN99795.1"/>
    </source>
</evidence>
<dbReference type="PANTHER" id="PTHR11247:SF8">
    <property type="entry name" value="PALMITOYL-PROTEIN THIOESTERASE 1"/>
    <property type="match status" value="1"/>
</dbReference>
<dbReference type="EC" id="3.1.2.22" evidence="2"/>
<dbReference type="OMA" id="KFVMVMF"/>
<sequence length="304" mass="34508">MRPSGLIISVVLLLALVVTPRLISSQEAPVPVVLWHGMGDSCCNPLSMGVIKSLIEENIPGVYVLSVRIGDSVVEDVENSFLMNLNKQIDMVCKQFSNDPNLEMGFNAVGFSQGGQFLRGLVQRCSGLKVQNLISIGGQHQGVFGLPKCPVGLHICEYVRELLTKGAYEEYVCACVIVQAEYWHDPLQEDVYRRKSVFLADINQERSVNTTYRENLIKLKNFVLVKFNNETVVVPNESEWFGYYREGQEKEVIDLKDSDIYIKDKLGLKVLDESKRLHFLSLDGDHIMFTRKWFVENIINPYLK</sequence>
<evidence type="ECO:0000256" key="6">
    <source>
        <dbReference type="ARBA" id="ARBA00023157"/>
    </source>
</evidence>
<dbReference type="HOGENOM" id="CLU_050129_0_0_1"/>